<dbReference type="PANTHER" id="PTHR33232:SF12">
    <property type="entry name" value="PROTEIN SIEVE ELEMENT OCCLUSION B-LIKE"/>
    <property type="match status" value="1"/>
</dbReference>
<dbReference type="InterPro" id="IPR027942">
    <property type="entry name" value="SEO_N"/>
</dbReference>
<evidence type="ECO:0000313" key="3">
    <source>
        <dbReference type="EMBL" id="TYH80394.1"/>
    </source>
</evidence>
<accession>A0A5D2LP05</accession>
<feature type="domain" description="Sieve element occlusion N-terminal" evidence="1">
    <location>
        <begin position="45"/>
        <end position="330"/>
    </location>
</feature>
<dbReference type="PANTHER" id="PTHR33232">
    <property type="entry name" value="PROTEIN SIEVE ELEMENT OCCLUSION B-LIKE"/>
    <property type="match status" value="1"/>
</dbReference>
<dbReference type="InterPro" id="IPR027944">
    <property type="entry name" value="SEO_C"/>
</dbReference>
<evidence type="ECO:0000259" key="1">
    <source>
        <dbReference type="Pfam" id="PF14576"/>
    </source>
</evidence>
<dbReference type="AlphaFoldDB" id="A0A5D2LP05"/>
<evidence type="ECO:0000259" key="2">
    <source>
        <dbReference type="Pfam" id="PF14577"/>
    </source>
</evidence>
<dbReference type="GO" id="GO:0010088">
    <property type="term" value="P:phloem development"/>
    <property type="evidence" value="ECO:0007669"/>
    <property type="project" value="InterPro"/>
</dbReference>
<dbReference type="InterPro" id="IPR039299">
    <property type="entry name" value="SEOA"/>
</dbReference>
<sequence length="723" mass="82235">MGPSMATFTFDPYPSKQALLLFNVARKASRSQQLVRSERRMFAASDDNAMMKQILSTHAPDGRLVDIKPILLIIDNVLRHITPEIDQALTAGSGRIDSFDDPTNLSAIDDVLDALAYIVHKISCEISCKCAGGGDAHATTMVILNMLSSYSWDAKVVLTLAAFAVNFGQFWLIVQLCTTNTLAKSVALLKQLPDVLEHSQTLKPHFDALNKLIKAMIDVTKCIVEFIELPCEYISSEVPPLSTAMASIPTAAYWTIRSVVACAAQITSLVGLRQEFVTSTSEAWELSSLAHKVSSIHEHLQNLLRLCYQRIEEKKQEETYKEFIRIIETPQKEISKILRVIFRKEDPHPLFSPADKTRVDIDVLRRKHVLLLISDLDISLDEIQVLEVLYKYERASSSELNYEIVWLPIVDRSAWNNSYQQKFLNLQSIMPWYTVNHPSVIEPAVIKYTKEKWRFVKKPIVVTLDPLGKVTCTNALNMMWIWGNAAFPFSTDKEESLWKSESWTIELLVDGLEPNLPNWMREEKVICFYGGEKMEWIESFTSATKKAAQTLEIGLEMVYVGKNNAKERVKKISGLITEKQLSHSWQDASVWFFWNRLESMLYSKTQHGKTNDPDIIKQEVMTILGYDGSEHGWAIFFLGTTEMVRANGERVLSSMQSFEEWEEMARQMGFIPALRKHLEGITDDHHCTRLILPGISGGIAESVVCAECGRPMEMYFMYRCCVE</sequence>
<name>A0A5D2LP05_GOSTO</name>
<proteinExistence type="predicted"/>
<reference evidence="3 4" key="1">
    <citation type="submission" date="2019-07" db="EMBL/GenBank/DDBJ databases">
        <title>WGS assembly of Gossypium tomentosum.</title>
        <authorList>
            <person name="Chen Z.J."/>
            <person name="Sreedasyam A."/>
            <person name="Ando A."/>
            <person name="Song Q."/>
            <person name="De L."/>
            <person name="Hulse-Kemp A."/>
            <person name="Ding M."/>
            <person name="Ye W."/>
            <person name="Kirkbride R."/>
            <person name="Jenkins J."/>
            <person name="Plott C."/>
            <person name="Lovell J."/>
            <person name="Lin Y.-M."/>
            <person name="Vaughn R."/>
            <person name="Liu B."/>
            <person name="Li W."/>
            <person name="Simpson S."/>
            <person name="Scheffler B."/>
            <person name="Saski C."/>
            <person name="Grover C."/>
            <person name="Hu G."/>
            <person name="Conover J."/>
            <person name="Carlson J."/>
            <person name="Shu S."/>
            <person name="Boston L."/>
            <person name="Williams M."/>
            <person name="Peterson D."/>
            <person name="Mcgee K."/>
            <person name="Jones D."/>
            <person name="Wendel J."/>
            <person name="Stelly D."/>
            <person name="Grimwood J."/>
            <person name="Schmutz J."/>
        </authorList>
    </citation>
    <scope>NUCLEOTIDE SEQUENCE [LARGE SCALE GENOMIC DNA]</scope>
    <source>
        <strain evidence="3">7179.01</strain>
    </source>
</reference>
<dbReference type="Pfam" id="PF14577">
    <property type="entry name" value="SEO_C"/>
    <property type="match status" value="1"/>
</dbReference>
<protein>
    <recommendedName>
        <fullName evidence="5">Sieve element occlusion N-terminal domain-containing protein</fullName>
    </recommendedName>
</protein>
<evidence type="ECO:0000313" key="4">
    <source>
        <dbReference type="Proteomes" id="UP000322667"/>
    </source>
</evidence>
<gene>
    <name evidence="3" type="ORF">ES332_D03G129200v1</name>
</gene>
<dbReference type="EMBL" id="CM017625">
    <property type="protein sequence ID" value="TYH80394.1"/>
    <property type="molecule type" value="Genomic_DNA"/>
</dbReference>
<dbReference type="Proteomes" id="UP000322667">
    <property type="component" value="Chromosome D03"/>
</dbReference>
<dbReference type="Pfam" id="PF14576">
    <property type="entry name" value="SEO_N"/>
    <property type="match status" value="1"/>
</dbReference>
<keyword evidence="4" id="KW-1185">Reference proteome</keyword>
<feature type="domain" description="Sieve element occlusion C-terminal" evidence="2">
    <location>
        <begin position="493"/>
        <end position="721"/>
    </location>
</feature>
<evidence type="ECO:0008006" key="5">
    <source>
        <dbReference type="Google" id="ProtNLM"/>
    </source>
</evidence>
<organism evidence="3 4">
    <name type="scientific">Gossypium tomentosum</name>
    <name type="common">Hawaiian cotton</name>
    <name type="synonym">Gossypium sandvicense</name>
    <dbReference type="NCBI Taxonomy" id="34277"/>
    <lineage>
        <taxon>Eukaryota</taxon>
        <taxon>Viridiplantae</taxon>
        <taxon>Streptophyta</taxon>
        <taxon>Embryophyta</taxon>
        <taxon>Tracheophyta</taxon>
        <taxon>Spermatophyta</taxon>
        <taxon>Magnoliopsida</taxon>
        <taxon>eudicotyledons</taxon>
        <taxon>Gunneridae</taxon>
        <taxon>Pentapetalae</taxon>
        <taxon>rosids</taxon>
        <taxon>malvids</taxon>
        <taxon>Malvales</taxon>
        <taxon>Malvaceae</taxon>
        <taxon>Malvoideae</taxon>
        <taxon>Gossypium</taxon>
    </lineage>
</organism>